<dbReference type="AlphaFoldDB" id="A0A067JHM7"/>
<dbReference type="EMBL" id="KK915213">
    <property type="protein sequence ID" value="KDP23367.1"/>
    <property type="molecule type" value="Genomic_DNA"/>
</dbReference>
<dbReference type="Gene3D" id="2.30.30.140">
    <property type="match status" value="1"/>
</dbReference>
<keyword evidence="5" id="KW-1185">Reference proteome</keyword>
<dbReference type="Proteomes" id="UP000027138">
    <property type="component" value="Unassembled WGS sequence"/>
</dbReference>
<dbReference type="InterPro" id="IPR008395">
    <property type="entry name" value="Agenet-like_dom"/>
</dbReference>
<dbReference type="PANTHER" id="PTHR31917:SF147">
    <property type="entry name" value="AGENET DOMAIN-CONTAINING PROTEIN"/>
    <property type="match status" value="1"/>
</dbReference>
<protein>
    <recommendedName>
        <fullName evidence="3">Agenet domain-containing protein</fullName>
    </recommendedName>
</protein>
<evidence type="ECO:0000259" key="3">
    <source>
        <dbReference type="SMART" id="SM00743"/>
    </source>
</evidence>
<proteinExistence type="predicted"/>
<feature type="compositionally biased region" description="Polar residues" evidence="2">
    <location>
        <begin position="1"/>
        <end position="12"/>
    </location>
</feature>
<feature type="domain" description="Agenet" evidence="3">
    <location>
        <begin position="194"/>
        <end position="262"/>
    </location>
</feature>
<feature type="coiled-coil region" evidence="1">
    <location>
        <begin position="153"/>
        <end position="183"/>
    </location>
</feature>
<dbReference type="CDD" id="cd20405">
    <property type="entry name" value="Tudor_Agenet_AtDUF_rpt1_3"/>
    <property type="match status" value="2"/>
</dbReference>
<organism evidence="4 5">
    <name type="scientific">Jatropha curcas</name>
    <name type="common">Barbados nut</name>
    <dbReference type="NCBI Taxonomy" id="180498"/>
    <lineage>
        <taxon>Eukaryota</taxon>
        <taxon>Viridiplantae</taxon>
        <taxon>Streptophyta</taxon>
        <taxon>Embryophyta</taxon>
        <taxon>Tracheophyta</taxon>
        <taxon>Spermatophyta</taxon>
        <taxon>Magnoliopsida</taxon>
        <taxon>eudicotyledons</taxon>
        <taxon>Gunneridae</taxon>
        <taxon>Pentapetalae</taxon>
        <taxon>rosids</taxon>
        <taxon>fabids</taxon>
        <taxon>Malpighiales</taxon>
        <taxon>Euphorbiaceae</taxon>
        <taxon>Crotonoideae</taxon>
        <taxon>Jatropheae</taxon>
        <taxon>Jatropha</taxon>
    </lineage>
</organism>
<sequence length="333" mass="38651">MASKANNSTPKTPQEPHLKAGSRVEISSDDDGFRGSWYEGTVVRRASSKNGNKYLVQYEKLFSDESGKKPLRETLDCVQLRPAAPREKKRKFKFGEKVDAYHNDGWWEGSITSEREDGRFAVFFRGTREQIVFEEEDLRLHREWVDGEWEPPLKEVQEENEKEEELLEEKQVANENAKSLIATDVRPIEVVLEEKFNKGMLVEVSSDEEGFEGAWYAATIVETVGNNKYLIEYQSLRKEDDSDFLQEEIDASHIRPYPPETILIDRFKLLDEVDASYNDGWWVGVIAKVHADMKYVVYFRDSGEEMVFRHSDLRLHQDWIGGQWIMPSSGVRK</sequence>
<evidence type="ECO:0000256" key="1">
    <source>
        <dbReference type="SAM" id="Coils"/>
    </source>
</evidence>
<feature type="domain" description="Agenet" evidence="3">
    <location>
        <begin position="16"/>
        <end position="88"/>
    </location>
</feature>
<name>A0A067JHM7_JATCU</name>
<dbReference type="PANTHER" id="PTHR31917">
    <property type="entry name" value="AGENET DOMAIN-CONTAINING PROTEIN-RELATED"/>
    <property type="match status" value="1"/>
</dbReference>
<dbReference type="OrthoDB" id="841628at2759"/>
<evidence type="ECO:0000313" key="5">
    <source>
        <dbReference type="Proteomes" id="UP000027138"/>
    </source>
</evidence>
<keyword evidence="1" id="KW-0175">Coiled coil</keyword>
<feature type="region of interest" description="Disordered" evidence="2">
    <location>
        <begin position="1"/>
        <end position="35"/>
    </location>
</feature>
<dbReference type="SMART" id="SM00743">
    <property type="entry name" value="Agenet"/>
    <property type="match status" value="4"/>
</dbReference>
<dbReference type="Pfam" id="PF05641">
    <property type="entry name" value="Agenet"/>
    <property type="match status" value="4"/>
</dbReference>
<evidence type="ECO:0000313" key="4">
    <source>
        <dbReference type="EMBL" id="KDP23367.1"/>
    </source>
</evidence>
<accession>A0A067JHM7</accession>
<evidence type="ECO:0000256" key="2">
    <source>
        <dbReference type="SAM" id="MobiDB-lite"/>
    </source>
</evidence>
<dbReference type="STRING" id="180498.A0A067JHM7"/>
<dbReference type="KEGG" id="jcu:105647409"/>
<gene>
    <name evidence="4" type="ORF">JCGZ_23200</name>
</gene>
<dbReference type="CDD" id="cd20406">
    <property type="entry name" value="Tudor_Agenet_AtDUF_rpt2_4"/>
    <property type="match status" value="2"/>
</dbReference>
<feature type="domain" description="Agenet" evidence="3">
    <location>
        <begin position="265"/>
        <end position="321"/>
    </location>
</feature>
<dbReference type="InterPro" id="IPR014002">
    <property type="entry name" value="Agenet_dom_plant"/>
</dbReference>
<feature type="domain" description="Agenet" evidence="3">
    <location>
        <begin position="90"/>
        <end position="146"/>
    </location>
</feature>
<reference evidence="4 5" key="1">
    <citation type="journal article" date="2014" name="PLoS ONE">
        <title>Global Analysis of Gene Expression Profiles in Physic Nut (Jatropha curcas L.) Seedlings Exposed to Salt Stress.</title>
        <authorList>
            <person name="Zhang L."/>
            <person name="Zhang C."/>
            <person name="Wu P."/>
            <person name="Chen Y."/>
            <person name="Li M."/>
            <person name="Jiang H."/>
            <person name="Wu G."/>
        </authorList>
    </citation>
    <scope>NUCLEOTIDE SEQUENCE [LARGE SCALE GENOMIC DNA]</scope>
    <source>
        <strain evidence="5">cv. GZQX0401</strain>
        <tissue evidence="4">Young leaves</tissue>
    </source>
</reference>